<feature type="transmembrane region" description="Helical" evidence="1">
    <location>
        <begin position="112"/>
        <end position="132"/>
    </location>
</feature>
<proteinExistence type="predicted"/>
<dbReference type="Proteomes" id="UP001177140">
    <property type="component" value="Unassembled WGS sequence"/>
</dbReference>
<keyword evidence="3" id="KW-1185">Reference proteome</keyword>
<protein>
    <submittedName>
        <fullName evidence="2">Uncharacterized protein</fullName>
    </submittedName>
</protein>
<keyword evidence="1" id="KW-1133">Transmembrane helix</keyword>
<evidence type="ECO:0000256" key="1">
    <source>
        <dbReference type="SAM" id="Phobius"/>
    </source>
</evidence>
<keyword evidence="1" id="KW-0472">Membrane</keyword>
<name>A0AA41UWJ7_PAPNU</name>
<organism evidence="2 3">
    <name type="scientific">Papaver nudicaule</name>
    <name type="common">Iceland poppy</name>
    <dbReference type="NCBI Taxonomy" id="74823"/>
    <lineage>
        <taxon>Eukaryota</taxon>
        <taxon>Viridiplantae</taxon>
        <taxon>Streptophyta</taxon>
        <taxon>Embryophyta</taxon>
        <taxon>Tracheophyta</taxon>
        <taxon>Spermatophyta</taxon>
        <taxon>Magnoliopsida</taxon>
        <taxon>Ranunculales</taxon>
        <taxon>Papaveraceae</taxon>
        <taxon>Papaveroideae</taxon>
        <taxon>Papaver</taxon>
    </lineage>
</organism>
<sequence>MLRCLYQELTKQLKIQSSPWFRDYWLRECFQDPQFDDHHFDEAVLDAFTTQDEEDVEEEEEIEKNYYKDLISFGVLKWRKSQGMGEKSPKYEKAPKFVKMQVNPRPIQKSIIFLYLIIFNESVTIRSIPFLVKMLLTGY</sequence>
<comment type="caution">
    <text evidence="2">The sequence shown here is derived from an EMBL/GenBank/DDBJ whole genome shotgun (WGS) entry which is preliminary data.</text>
</comment>
<reference evidence="2" key="1">
    <citation type="submission" date="2022-03" db="EMBL/GenBank/DDBJ databases">
        <title>A functionally conserved STORR gene fusion in Papaver species that diverged 16.8 million years ago.</title>
        <authorList>
            <person name="Catania T."/>
        </authorList>
    </citation>
    <scope>NUCLEOTIDE SEQUENCE</scope>
    <source>
        <strain evidence="2">S-191538</strain>
    </source>
</reference>
<keyword evidence="1" id="KW-0812">Transmembrane</keyword>
<evidence type="ECO:0000313" key="2">
    <source>
        <dbReference type="EMBL" id="MCL7022176.1"/>
    </source>
</evidence>
<dbReference type="EMBL" id="JAJJMA010008816">
    <property type="protein sequence ID" value="MCL7022176.1"/>
    <property type="molecule type" value="Genomic_DNA"/>
</dbReference>
<dbReference type="PANTHER" id="PTHR33790:SF1">
    <property type="entry name" value="PROTEIN EARLY RESPONSIVE TO DEHYDRATION 15"/>
    <property type="match status" value="1"/>
</dbReference>
<dbReference type="PANTHER" id="PTHR33790">
    <property type="entry name" value="OS05G0344200 PROTEIN"/>
    <property type="match status" value="1"/>
</dbReference>
<gene>
    <name evidence="2" type="ORF">MKW94_001935</name>
</gene>
<dbReference type="AlphaFoldDB" id="A0AA41UWJ7"/>
<evidence type="ECO:0000313" key="3">
    <source>
        <dbReference type="Proteomes" id="UP001177140"/>
    </source>
</evidence>
<accession>A0AA41UWJ7</accession>
<dbReference type="InterPro" id="IPR040414">
    <property type="entry name" value="CID1/CID2"/>
</dbReference>